<reference evidence="9" key="1">
    <citation type="journal article" date="2019" name="Int. J. Syst. Evol. Microbiol.">
        <title>The Global Catalogue of Microorganisms (GCM) 10K type strain sequencing project: providing services to taxonomists for standard genome sequencing and annotation.</title>
        <authorList>
            <consortium name="The Broad Institute Genomics Platform"/>
            <consortium name="The Broad Institute Genome Sequencing Center for Infectious Disease"/>
            <person name="Wu L."/>
            <person name="Ma J."/>
        </authorList>
    </citation>
    <scope>NUCLEOTIDE SEQUENCE [LARGE SCALE GENOMIC DNA]</scope>
    <source>
        <strain evidence="9">CCUG 56029</strain>
    </source>
</reference>
<feature type="domain" description="2Fe-2S ferredoxin-type" evidence="7">
    <location>
        <begin position="2"/>
        <end position="106"/>
    </location>
</feature>
<proteinExistence type="inferred from homology"/>
<dbReference type="InterPro" id="IPR001041">
    <property type="entry name" value="2Fe-2S_ferredoxin-type"/>
</dbReference>
<evidence type="ECO:0000256" key="4">
    <source>
        <dbReference type="ARBA" id="ARBA00023004"/>
    </source>
</evidence>
<dbReference type="SUPFAM" id="SSF54292">
    <property type="entry name" value="2Fe-2S ferredoxin-like"/>
    <property type="match status" value="1"/>
</dbReference>
<keyword evidence="4" id="KW-0408">Iron</keyword>
<comment type="cofactor">
    <cofactor evidence="6">
        <name>[2Fe-2S] cluster</name>
        <dbReference type="ChEBI" id="CHEBI:190135"/>
    </cofactor>
</comment>
<evidence type="ECO:0000256" key="6">
    <source>
        <dbReference type="ARBA" id="ARBA00034078"/>
    </source>
</evidence>
<dbReference type="PRINTS" id="PR00355">
    <property type="entry name" value="ADRENODOXIN"/>
</dbReference>
<keyword evidence="9" id="KW-1185">Reference proteome</keyword>
<dbReference type="PROSITE" id="PS51085">
    <property type="entry name" value="2FE2S_FER_2"/>
    <property type="match status" value="1"/>
</dbReference>
<gene>
    <name evidence="8" type="ORF">ACFSCT_02950</name>
</gene>
<sequence length="107" mass="11513">MMKITYVAADGGPTEVDARNGDSVMQAALTHDVDGIVGECGGSMMCATCHCYVDEAWIDRVGHRSEDESELLECAASEVRPNSRLSCQIKMSAELDGLIVHLPEAQI</sequence>
<dbReference type="PROSITE" id="PS00814">
    <property type="entry name" value="ADX"/>
    <property type="match status" value="1"/>
</dbReference>
<evidence type="ECO:0000256" key="2">
    <source>
        <dbReference type="ARBA" id="ARBA00022714"/>
    </source>
</evidence>
<comment type="caution">
    <text evidence="8">The sequence shown here is derived from an EMBL/GenBank/DDBJ whole genome shotgun (WGS) entry which is preliminary data.</text>
</comment>
<evidence type="ECO:0000256" key="1">
    <source>
        <dbReference type="ARBA" id="ARBA00010914"/>
    </source>
</evidence>
<evidence type="ECO:0000313" key="8">
    <source>
        <dbReference type="EMBL" id="MFD1880672.1"/>
    </source>
</evidence>
<dbReference type="InterPro" id="IPR012675">
    <property type="entry name" value="Beta-grasp_dom_sf"/>
</dbReference>
<keyword evidence="5" id="KW-0411">Iron-sulfur</keyword>
<dbReference type="InterPro" id="IPR001055">
    <property type="entry name" value="Adrenodoxin-like"/>
</dbReference>
<dbReference type="CDD" id="cd00207">
    <property type="entry name" value="fer2"/>
    <property type="match status" value="1"/>
</dbReference>
<organism evidence="8 9">
    <name type="scientific">Paracoccus pacificus</name>
    <dbReference type="NCBI Taxonomy" id="1463598"/>
    <lineage>
        <taxon>Bacteria</taxon>
        <taxon>Pseudomonadati</taxon>
        <taxon>Pseudomonadota</taxon>
        <taxon>Alphaproteobacteria</taxon>
        <taxon>Rhodobacterales</taxon>
        <taxon>Paracoccaceae</taxon>
        <taxon>Paracoccus</taxon>
    </lineage>
</organism>
<dbReference type="Pfam" id="PF00111">
    <property type="entry name" value="Fer2"/>
    <property type="match status" value="1"/>
</dbReference>
<dbReference type="InterPro" id="IPR036010">
    <property type="entry name" value="2Fe-2S_ferredoxin-like_sf"/>
</dbReference>
<dbReference type="PANTHER" id="PTHR23426:SF65">
    <property type="entry name" value="FERREDOXIN-2, MITOCHONDRIAL"/>
    <property type="match status" value="1"/>
</dbReference>
<protein>
    <submittedName>
        <fullName evidence="8">2Fe-2S iron-sulfur cluster-binding protein</fullName>
    </submittedName>
</protein>
<evidence type="ECO:0000313" key="9">
    <source>
        <dbReference type="Proteomes" id="UP001597213"/>
    </source>
</evidence>
<evidence type="ECO:0000256" key="3">
    <source>
        <dbReference type="ARBA" id="ARBA00022723"/>
    </source>
</evidence>
<keyword evidence="2" id="KW-0001">2Fe-2S</keyword>
<dbReference type="Proteomes" id="UP001597213">
    <property type="component" value="Unassembled WGS sequence"/>
</dbReference>
<dbReference type="RefSeq" id="WP_379140057.1">
    <property type="nucleotide sequence ID" value="NZ_JBHUEN010000006.1"/>
</dbReference>
<dbReference type="PANTHER" id="PTHR23426">
    <property type="entry name" value="FERREDOXIN/ADRENODOXIN"/>
    <property type="match status" value="1"/>
</dbReference>
<dbReference type="EMBL" id="JBHUEN010000006">
    <property type="protein sequence ID" value="MFD1880672.1"/>
    <property type="molecule type" value="Genomic_DNA"/>
</dbReference>
<dbReference type="InterPro" id="IPR018298">
    <property type="entry name" value="Adrenodoxin_Fe-S_BS"/>
</dbReference>
<comment type="similarity">
    <text evidence="1">Belongs to the adrenodoxin/putidaredoxin family.</text>
</comment>
<dbReference type="Gene3D" id="3.10.20.30">
    <property type="match status" value="1"/>
</dbReference>
<name>A0ABW4R367_9RHOB</name>
<evidence type="ECO:0000259" key="7">
    <source>
        <dbReference type="PROSITE" id="PS51085"/>
    </source>
</evidence>
<evidence type="ECO:0000256" key="5">
    <source>
        <dbReference type="ARBA" id="ARBA00023014"/>
    </source>
</evidence>
<accession>A0ABW4R367</accession>
<keyword evidence="3" id="KW-0479">Metal-binding</keyword>